<protein>
    <submittedName>
        <fullName evidence="1">Uncharacterized protein</fullName>
    </submittedName>
</protein>
<dbReference type="Proteomes" id="UP001454036">
    <property type="component" value="Unassembled WGS sequence"/>
</dbReference>
<reference evidence="1 2" key="1">
    <citation type="submission" date="2024-01" db="EMBL/GenBank/DDBJ databases">
        <title>The complete chloroplast genome sequence of Lithospermum erythrorhizon: insights into the phylogenetic relationship among Boraginaceae species and the maternal lineages of purple gromwells.</title>
        <authorList>
            <person name="Okada T."/>
            <person name="Watanabe K."/>
        </authorList>
    </citation>
    <scope>NUCLEOTIDE SEQUENCE [LARGE SCALE GENOMIC DNA]</scope>
</reference>
<evidence type="ECO:0000313" key="1">
    <source>
        <dbReference type="EMBL" id="GAA0147326.1"/>
    </source>
</evidence>
<name>A0AAV3P8L4_LITER</name>
<organism evidence="1 2">
    <name type="scientific">Lithospermum erythrorhizon</name>
    <name type="common">Purple gromwell</name>
    <name type="synonym">Lithospermum officinale var. erythrorhizon</name>
    <dbReference type="NCBI Taxonomy" id="34254"/>
    <lineage>
        <taxon>Eukaryota</taxon>
        <taxon>Viridiplantae</taxon>
        <taxon>Streptophyta</taxon>
        <taxon>Embryophyta</taxon>
        <taxon>Tracheophyta</taxon>
        <taxon>Spermatophyta</taxon>
        <taxon>Magnoliopsida</taxon>
        <taxon>eudicotyledons</taxon>
        <taxon>Gunneridae</taxon>
        <taxon>Pentapetalae</taxon>
        <taxon>asterids</taxon>
        <taxon>lamiids</taxon>
        <taxon>Boraginales</taxon>
        <taxon>Boraginaceae</taxon>
        <taxon>Boraginoideae</taxon>
        <taxon>Lithospermeae</taxon>
        <taxon>Lithospermum</taxon>
    </lineage>
</organism>
<comment type="caution">
    <text evidence="1">The sequence shown here is derived from an EMBL/GenBank/DDBJ whole genome shotgun (WGS) entry which is preliminary data.</text>
</comment>
<evidence type="ECO:0000313" key="2">
    <source>
        <dbReference type="Proteomes" id="UP001454036"/>
    </source>
</evidence>
<sequence length="133" mass="15524">MSKQGDSLLNFCLIDYYPELDLHLLFLEEHDIVGDTDLHDIYASNLALENNAHVVCFNDKFDECTHIFTLLEKSVELESSCAIIEWVDMTTYFEKDEDSCTLNATVEWVNITQYFVKEKVASHFYARYKVRPP</sequence>
<proteinExistence type="predicted"/>
<keyword evidence="2" id="KW-1185">Reference proteome</keyword>
<dbReference type="AlphaFoldDB" id="A0AAV3P8L4"/>
<accession>A0AAV3P8L4</accession>
<gene>
    <name evidence="1" type="ORF">LIER_36499</name>
</gene>
<dbReference type="EMBL" id="BAABME010016758">
    <property type="protein sequence ID" value="GAA0147326.1"/>
    <property type="molecule type" value="Genomic_DNA"/>
</dbReference>